<dbReference type="Pfam" id="PF19662">
    <property type="entry name" value="DUF6165"/>
    <property type="match status" value="1"/>
</dbReference>
<keyword evidence="2" id="KW-1185">Reference proteome</keyword>
<dbReference type="EMBL" id="JBFNQD010000007">
    <property type="protein sequence ID" value="MEW9307851.1"/>
    <property type="molecule type" value="Genomic_DNA"/>
</dbReference>
<protein>
    <submittedName>
        <fullName evidence="1">DUF6165 family protein</fullName>
    </submittedName>
</protein>
<organism evidence="1 2">
    <name type="scientific">Labrys neptuniae</name>
    <dbReference type="NCBI Taxonomy" id="376174"/>
    <lineage>
        <taxon>Bacteria</taxon>
        <taxon>Pseudomonadati</taxon>
        <taxon>Pseudomonadota</taxon>
        <taxon>Alphaproteobacteria</taxon>
        <taxon>Hyphomicrobiales</taxon>
        <taxon>Xanthobacteraceae</taxon>
        <taxon>Labrys</taxon>
    </lineage>
</organism>
<gene>
    <name evidence="1" type="ORF">ABXS05_20020</name>
</gene>
<dbReference type="InterPro" id="IPR046163">
    <property type="entry name" value="DUF6165"/>
</dbReference>
<accession>A0ABV3PQU1</accession>
<dbReference type="Proteomes" id="UP001555786">
    <property type="component" value="Unassembled WGS sequence"/>
</dbReference>
<evidence type="ECO:0000313" key="2">
    <source>
        <dbReference type="Proteomes" id="UP001555786"/>
    </source>
</evidence>
<proteinExistence type="predicted"/>
<evidence type="ECO:0000313" key="1">
    <source>
        <dbReference type="EMBL" id="MEW9307851.1"/>
    </source>
</evidence>
<sequence length="132" mass="15222">MTAPTQALIPVSYGELLDKISILEIKQERIADAVRRARVSDELGLLRVVWRDSGREAPEVLAVYRALKDVNLRLWEIEDEIRDHESRRDFGSGFIELARAVYKTNDRRSALKDRINTLTQSSLSEQKLYSSY</sequence>
<name>A0ABV3PQU1_9HYPH</name>
<reference evidence="1 2" key="1">
    <citation type="submission" date="2024-07" db="EMBL/GenBank/DDBJ databases">
        <title>Description of Labrys sedimenti sp. nov., isolated from a diclofenac-degrading enrichment culture.</title>
        <authorList>
            <person name="Tancsics A."/>
            <person name="Csepanyi A."/>
        </authorList>
    </citation>
    <scope>NUCLEOTIDE SEQUENCE [LARGE SCALE GENOMIC DNA]</scope>
    <source>
        <strain evidence="1 2">LMG 23578</strain>
    </source>
</reference>
<comment type="caution">
    <text evidence="1">The sequence shown here is derived from an EMBL/GenBank/DDBJ whole genome shotgun (WGS) entry which is preliminary data.</text>
</comment>
<dbReference type="RefSeq" id="WP_311942706.1">
    <property type="nucleotide sequence ID" value="NZ_JAVSCS010000037.1"/>
</dbReference>